<keyword evidence="2" id="KW-1185">Reference proteome</keyword>
<accession>A0ACA9KC63</accession>
<name>A0ACA9KC63_9GLOM</name>
<comment type="caution">
    <text evidence="1">The sequence shown here is derived from an EMBL/GenBank/DDBJ whole genome shotgun (WGS) entry which is preliminary data.</text>
</comment>
<sequence>CTKDFALPLSELIAKNHISKAHHKEWAALEKVQDKPSSRKSRLLQENKNNK</sequence>
<evidence type="ECO:0000313" key="1">
    <source>
        <dbReference type="EMBL" id="CAG8463782.1"/>
    </source>
</evidence>
<organism evidence="1 2">
    <name type="scientific">Cetraspora pellucida</name>
    <dbReference type="NCBI Taxonomy" id="1433469"/>
    <lineage>
        <taxon>Eukaryota</taxon>
        <taxon>Fungi</taxon>
        <taxon>Fungi incertae sedis</taxon>
        <taxon>Mucoromycota</taxon>
        <taxon>Glomeromycotina</taxon>
        <taxon>Glomeromycetes</taxon>
        <taxon>Diversisporales</taxon>
        <taxon>Gigasporaceae</taxon>
        <taxon>Cetraspora</taxon>
    </lineage>
</organism>
<proteinExistence type="predicted"/>
<feature type="non-terminal residue" evidence="1">
    <location>
        <position position="1"/>
    </location>
</feature>
<dbReference type="Proteomes" id="UP000789366">
    <property type="component" value="Unassembled WGS sequence"/>
</dbReference>
<reference evidence="1" key="1">
    <citation type="submission" date="2021-06" db="EMBL/GenBank/DDBJ databases">
        <authorList>
            <person name="Kallberg Y."/>
            <person name="Tangrot J."/>
            <person name="Rosling A."/>
        </authorList>
    </citation>
    <scope>NUCLEOTIDE SEQUENCE</scope>
    <source>
        <strain evidence="1">28 12/20/2015</strain>
    </source>
</reference>
<protein>
    <submittedName>
        <fullName evidence="1">795_t:CDS:1</fullName>
    </submittedName>
</protein>
<dbReference type="EMBL" id="CAJVPW010000725">
    <property type="protein sequence ID" value="CAG8463782.1"/>
    <property type="molecule type" value="Genomic_DNA"/>
</dbReference>
<evidence type="ECO:0000313" key="2">
    <source>
        <dbReference type="Proteomes" id="UP000789366"/>
    </source>
</evidence>
<gene>
    <name evidence="1" type="ORF">SPELUC_LOCUS1379</name>
</gene>